<evidence type="ECO:0000256" key="7">
    <source>
        <dbReference type="ARBA" id="ARBA00022989"/>
    </source>
</evidence>
<dbReference type="PROSITE" id="PS50109">
    <property type="entry name" value="HIS_KIN"/>
    <property type="match status" value="1"/>
</dbReference>
<dbReference type="SUPFAM" id="SSF55874">
    <property type="entry name" value="ATPase domain of HSP90 chaperone/DNA topoisomerase II/histidine kinase"/>
    <property type="match status" value="1"/>
</dbReference>
<keyword evidence="4" id="KW-0808">Transferase</keyword>
<evidence type="ECO:0000256" key="6">
    <source>
        <dbReference type="ARBA" id="ARBA00022777"/>
    </source>
</evidence>
<evidence type="ECO:0000256" key="2">
    <source>
        <dbReference type="ARBA" id="ARBA00012438"/>
    </source>
</evidence>
<proteinExistence type="predicted"/>
<evidence type="ECO:0000256" key="5">
    <source>
        <dbReference type="ARBA" id="ARBA00022692"/>
    </source>
</evidence>
<dbReference type="AlphaFoldDB" id="A0A4V6PE06"/>
<evidence type="ECO:0000313" key="11">
    <source>
        <dbReference type="EMBL" id="TDD52607.1"/>
    </source>
</evidence>
<evidence type="ECO:0000256" key="9">
    <source>
        <dbReference type="SAM" id="Phobius"/>
    </source>
</evidence>
<protein>
    <recommendedName>
        <fullName evidence="2">histidine kinase</fullName>
        <ecNumber evidence="2">2.7.13.3</ecNumber>
    </recommendedName>
</protein>
<feature type="domain" description="Histidine kinase" evidence="10">
    <location>
        <begin position="571"/>
        <end position="676"/>
    </location>
</feature>
<feature type="transmembrane region" description="Helical" evidence="9">
    <location>
        <begin position="62"/>
        <end position="84"/>
    </location>
</feature>
<dbReference type="InterPro" id="IPR003594">
    <property type="entry name" value="HATPase_dom"/>
</dbReference>
<dbReference type="GO" id="GO:0005886">
    <property type="term" value="C:plasma membrane"/>
    <property type="evidence" value="ECO:0007669"/>
    <property type="project" value="TreeGrafter"/>
</dbReference>
<keyword evidence="5 9" id="KW-0812">Transmembrane</keyword>
<dbReference type="Pfam" id="PF08376">
    <property type="entry name" value="NIT"/>
    <property type="match status" value="1"/>
</dbReference>
<dbReference type="EMBL" id="SMKQ01000016">
    <property type="protein sequence ID" value="TDD52607.1"/>
    <property type="molecule type" value="Genomic_DNA"/>
</dbReference>
<dbReference type="InterPro" id="IPR036890">
    <property type="entry name" value="HATPase_C_sf"/>
</dbReference>
<keyword evidence="9" id="KW-0472">Membrane</keyword>
<organism evidence="11 12">
    <name type="scientific">Nonomuraea terrae</name>
    <dbReference type="NCBI Taxonomy" id="2530383"/>
    <lineage>
        <taxon>Bacteria</taxon>
        <taxon>Bacillati</taxon>
        <taxon>Actinomycetota</taxon>
        <taxon>Actinomycetes</taxon>
        <taxon>Streptosporangiales</taxon>
        <taxon>Streptosporangiaceae</taxon>
        <taxon>Nonomuraea</taxon>
    </lineage>
</organism>
<dbReference type="PANTHER" id="PTHR45436">
    <property type="entry name" value="SENSOR HISTIDINE KINASE YKOH"/>
    <property type="match status" value="1"/>
</dbReference>
<accession>A0A4V6PE06</accession>
<dbReference type="InterPro" id="IPR050428">
    <property type="entry name" value="TCS_sensor_his_kinase"/>
</dbReference>
<dbReference type="OrthoDB" id="3845898at2"/>
<dbReference type="SMART" id="SM00387">
    <property type="entry name" value="HATPase_c"/>
    <property type="match status" value="1"/>
</dbReference>
<dbReference type="EC" id="2.7.13.3" evidence="2"/>
<comment type="catalytic activity">
    <reaction evidence="1">
        <text>ATP + protein L-histidine = ADP + protein N-phospho-L-histidine.</text>
        <dbReference type="EC" id="2.7.13.3"/>
    </reaction>
</comment>
<feature type="region of interest" description="Disordered" evidence="8">
    <location>
        <begin position="1"/>
        <end position="25"/>
    </location>
</feature>
<dbReference type="Proteomes" id="UP000295302">
    <property type="component" value="Unassembled WGS sequence"/>
</dbReference>
<dbReference type="Pfam" id="PF02518">
    <property type="entry name" value="HATPase_c"/>
    <property type="match status" value="1"/>
</dbReference>
<evidence type="ECO:0000259" key="10">
    <source>
        <dbReference type="PROSITE" id="PS50109"/>
    </source>
</evidence>
<keyword evidence="7 9" id="KW-1133">Transmembrane helix</keyword>
<dbReference type="InterPro" id="IPR013587">
    <property type="entry name" value="Nitrate/nitrite_sensing"/>
</dbReference>
<sequence length="686" mass="74315">MVSGEIRPSRPSAKARTPKTAMVHPANERGRRTGILPKGVYSARRSHHASGGRMPPTRGRPIALKLLALLLVPLLSLAGLWAFAASLTGVDGLRLLAINDLATNVATPSEQVNIELQTERLVSVEFLVTGRGADAVADQRRKTDRAVTTYRTLSGGMRDLSPQMTAQLAALNGGLARLPDIRRELDGDVLTPLEVIARYSDIVDASFRMYDAMVPVPDMSLFRQARAVTMLGEAKEMLSRERALIAVLLDQGRVGIRERAAFAEMAATRRLLYTQALSHLDGGLRGAYEGMAASPAYLEFLAAEDVIRSTSSDDGLPAAAATWPIDGRNLWAAVERNQAAAVKGITDRVTPTAVGMLVKLGVAGGAGLIVVVASVLISLRFRKRLVRELAGLRDAATELADVRLAGLVRRLRTSTEPPTADESAPLRVETATSEIADIVQAFNEVQSTAVEAAVDQARLRHGVSQVFVNLARRNQSLLHRQLLQLDGMERATEQPEILADLFKLDHLTTRMRRHAESLIILSDQAPGRGWRNPVPIHDVIRAAVAEVEEYERVEVLQPPPVALLGSVVTDVAHLLAELVENATLFSPPQTRVDVRSSTTPHGFVIEVEDRGLGLPRTELDELNDRLVRTPEFDLAQSDRLGLFVVSRLAARHDIKVTLAVSPYGGLTARVALPSALLADQPVPAGR</sequence>
<evidence type="ECO:0000256" key="1">
    <source>
        <dbReference type="ARBA" id="ARBA00000085"/>
    </source>
</evidence>
<dbReference type="GO" id="GO:0000160">
    <property type="term" value="P:phosphorelay signal transduction system"/>
    <property type="evidence" value="ECO:0007669"/>
    <property type="project" value="TreeGrafter"/>
</dbReference>
<dbReference type="Gene3D" id="3.30.565.10">
    <property type="entry name" value="Histidine kinase-like ATPase, C-terminal domain"/>
    <property type="match status" value="1"/>
</dbReference>
<name>A0A4V6PE06_9ACTN</name>
<evidence type="ECO:0000256" key="3">
    <source>
        <dbReference type="ARBA" id="ARBA00022553"/>
    </source>
</evidence>
<comment type="caution">
    <text evidence="11">The sequence shown here is derived from an EMBL/GenBank/DDBJ whole genome shotgun (WGS) entry which is preliminary data.</text>
</comment>
<dbReference type="GO" id="GO:0004673">
    <property type="term" value="F:protein histidine kinase activity"/>
    <property type="evidence" value="ECO:0007669"/>
    <property type="project" value="UniProtKB-EC"/>
</dbReference>
<dbReference type="InterPro" id="IPR005467">
    <property type="entry name" value="His_kinase_dom"/>
</dbReference>
<keyword evidence="6 11" id="KW-0418">Kinase</keyword>
<reference evidence="11 12" key="1">
    <citation type="submission" date="2019-03" db="EMBL/GenBank/DDBJ databases">
        <title>Draft genome sequences of novel Actinobacteria.</title>
        <authorList>
            <person name="Sahin N."/>
            <person name="Ay H."/>
            <person name="Saygin H."/>
        </authorList>
    </citation>
    <scope>NUCLEOTIDE SEQUENCE [LARGE SCALE GENOMIC DNA]</scope>
    <source>
        <strain evidence="11 12">CH32</strain>
    </source>
</reference>
<keyword evidence="3" id="KW-0597">Phosphoprotein</keyword>
<evidence type="ECO:0000313" key="12">
    <source>
        <dbReference type="Proteomes" id="UP000295302"/>
    </source>
</evidence>
<evidence type="ECO:0000256" key="8">
    <source>
        <dbReference type="SAM" id="MobiDB-lite"/>
    </source>
</evidence>
<keyword evidence="12" id="KW-1185">Reference proteome</keyword>
<evidence type="ECO:0000256" key="4">
    <source>
        <dbReference type="ARBA" id="ARBA00022679"/>
    </source>
</evidence>
<dbReference type="PANTHER" id="PTHR45436:SF5">
    <property type="entry name" value="SENSOR HISTIDINE KINASE TRCS"/>
    <property type="match status" value="1"/>
</dbReference>
<gene>
    <name evidence="11" type="ORF">E1286_08800</name>
</gene>